<dbReference type="OrthoDB" id="9806388at2"/>
<accession>A0A2A9DPM2</accession>
<dbReference type="RefSeq" id="WP_048381570.1">
    <property type="nucleotide sequence ID" value="NZ_LDYE01000011.1"/>
</dbReference>
<dbReference type="InterPro" id="IPR036005">
    <property type="entry name" value="Creatinase/aminopeptidase-like"/>
</dbReference>
<dbReference type="GO" id="GO:0008235">
    <property type="term" value="F:metalloexopeptidase activity"/>
    <property type="evidence" value="ECO:0007669"/>
    <property type="project" value="UniProtKB-ARBA"/>
</dbReference>
<keyword evidence="5" id="KW-0031">Aminopeptidase</keyword>
<keyword evidence="2" id="KW-0378">Hydrolase</keyword>
<protein>
    <submittedName>
        <fullName evidence="5">Xaa-Pro aminopeptidase</fullName>
    </submittedName>
</protein>
<dbReference type="GO" id="GO:0004177">
    <property type="term" value="F:aminopeptidase activity"/>
    <property type="evidence" value="ECO:0007669"/>
    <property type="project" value="UniProtKB-KW"/>
</dbReference>
<dbReference type="InterPro" id="IPR029149">
    <property type="entry name" value="Creatin/AminoP/Spt16_N"/>
</dbReference>
<dbReference type="Gene3D" id="3.90.230.10">
    <property type="entry name" value="Creatinase/methionine aminopeptidase superfamily"/>
    <property type="match status" value="1"/>
</dbReference>
<feature type="domain" description="Peptidase M24" evidence="3">
    <location>
        <begin position="142"/>
        <end position="347"/>
    </location>
</feature>
<dbReference type="PROSITE" id="PS00491">
    <property type="entry name" value="PROLINE_PEPTIDASE"/>
    <property type="match status" value="1"/>
</dbReference>
<evidence type="ECO:0000259" key="4">
    <source>
        <dbReference type="Pfam" id="PF01321"/>
    </source>
</evidence>
<sequence>MALADTRFSNRRRALAARCAAQRVDMMLVTDVTNVYYLTGLASSNAALLVGKDLSATLATDGRYATAAVQEAPDVELLIRRDVGPALLENVDGAYRVGFEAESVNYVQLQELARSAGDSVKLIPLSGEVEKLRAKKDFLELEALREVAGIGNRAWERLLESGVLAAGNTEKRVAAELEYFMRLEGSERTSFDTIVASGSNSAKPHHSAGERVLESGDLVTIDFGAHYRGYNSDMTRTVAIGEPSEQLQEIYRVVQEAHAAGIAASVAGQKAVDVDAASRSIIDAAGYGEYFTHSTGHGVGLEVHEAPSANTRSEEILAEGHTLTIEPGIYLPGVGGVRIEDTLVITAGRPEIITHGSTELQVL</sequence>
<dbReference type="InterPro" id="IPR000587">
    <property type="entry name" value="Creatinase_N"/>
</dbReference>
<name>A0A2A9DPM2_9CORY</name>
<dbReference type="Proteomes" id="UP000221653">
    <property type="component" value="Unassembled WGS sequence"/>
</dbReference>
<dbReference type="PRINTS" id="PR00599">
    <property type="entry name" value="MAPEPTIDASE"/>
</dbReference>
<evidence type="ECO:0000256" key="1">
    <source>
        <dbReference type="ARBA" id="ARBA00022723"/>
    </source>
</evidence>
<dbReference type="AlphaFoldDB" id="A0A2A9DPM2"/>
<dbReference type="Pfam" id="PF01321">
    <property type="entry name" value="Creatinase_N"/>
    <property type="match status" value="1"/>
</dbReference>
<dbReference type="STRING" id="1724.GCA_001044175_00388"/>
<dbReference type="InterPro" id="IPR001714">
    <property type="entry name" value="Pept_M24_MAP"/>
</dbReference>
<evidence type="ECO:0000313" key="5">
    <source>
        <dbReference type="EMBL" id="PFG28638.1"/>
    </source>
</evidence>
<evidence type="ECO:0000313" key="6">
    <source>
        <dbReference type="Proteomes" id="UP000221653"/>
    </source>
</evidence>
<dbReference type="PANTHER" id="PTHR46112:SF3">
    <property type="entry name" value="AMINOPEPTIDASE YPDF"/>
    <property type="match status" value="1"/>
</dbReference>
<dbReference type="InterPro" id="IPR001131">
    <property type="entry name" value="Peptidase_M24B_aminopep-P_CS"/>
</dbReference>
<dbReference type="SUPFAM" id="SSF53092">
    <property type="entry name" value="Creatinase/prolidase N-terminal domain"/>
    <property type="match status" value="1"/>
</dbReference>
<feature type="domain" description="Creatinase N-terminal" evidence="4">
    <location>
        <begin position="11"/>
        <end position="134"/>
    </location>
</feature>
<comment type="caution">
    <text evidence="5">The sequence shown here is derived from an EMBL/GenBank/DDBJ whole genome shotgun (WGS) entry which is preliminary data.</text>
</comment>
<dbReference type="CDD" id="cd01092">
    <property type="entry name" value="APP-like"/>
    <property type="match status" value="1"/>
</dbReference>
<evidence type="ECO:0000259" key="3">
    <source>
        <dbReference type="Pfam" id="PF00557"/>
    </source>
</evidence>
<dbReference type="InterPro" id="IPR000994">
    <property type="entry name" value="Pept_M24"/>
</dbReference>
<keyword evidence="5" id="KW-0645">Protease</keyword>
<gene>
    <name evidence="5" type="ORF">ATK06_1757</name>
</gene>
<dbReference type="EMBL" id="PDJF01000001">
    <property type="protein sequence ID" value="PFG28638.1"/>
    <property type="molecule type" value="Genomic_DNA"/>
</dbReference>
<dbReference type="PANTHER" id="PTHR46112">
    <property type="entry name" value="AMINOPEPTIDASE"/>
    <property type="match status" value="1"/>
</dbReference>
<dbReference type="SUPFAM" id="SSF55920">
    <property type="entry name" value="Creatinase/aminopeptidase"/>
    <property type="match status" value="1"/>
</dbReference>
<dbReference type="GO" id="GO:0046872">
    <property type="term" value="F:metal ion binding"/>
    <property type="evidence" value="ECO:0007669"/>
    <property type="project" value="UniProtKB-KW"/>
</dbReference>
<reference evidence="5 6" key="1">
    <citation type="submission" date="2017-10" db="EMBL/GenBank/DDBJ databases">
        <title>Sequencing the genomes of 1000 actinobacteria strains.</title>
        <authorList>
            <person name="Klenk H.-P."/>
        </authorList>
    </citation>
    <scope>NUCLEOTIDE SEQUENCE [LARGE SCALE GENOMIC DNA]</scope>
    <source>
        <strain evidence="5 6">DSM 20688</strain>
    </source>
</reference>
<proteinExistence type="predicted"/>
<dbReference type="InterPro" id="IPR050659">
    <property type="entry name" value="Peptidase_M24B"/>
</dbReference>
<evidence type="ECO:0000256" key="2">
    <source>
        <dbReference type="ARBA" id="ARBA00022801"/>
    </source>
</evidence>
<keyword evidence="6" id="KW-1185">Reference proteome</keyword>
<dbReference type="Pfam" id="PF00557">
    <property type="entry name" value="Peptidase_M24"/>
    <property type="match status" value="1"/>
</dbReference>
<organism evidence="5 6">
    <name type="scientific">Corynebacterium renale</name>
    <dbReference type="NCBI Taxonomy" id="1724"/>
    <lineage>
        <taxon>Bacteria</taxon>
        <taxon>Bacillati</taxon>
        <taxon>Actinomycetota</taxon>
        <taxon>Actinomycetes</taxon>
        <taxon>Mycobacteriales</taxon>
        <taxon>Corynebacteriaceae</taxon>
        <taxon>Corynebacterium</taxon>
    </lineage>
</organism>
<keyword evidence="1" id="KW-0479">Metal-binding</keyword>
<dbReference type="Gene3D" id="3.40.350.10">
    <property type="entry name" value="Creatinase/prolidase N-terminal domain"/>
    <property type="match status" value="1"/>
</dbReference>